<name>A0AAD6LDL8_9ROSI</name>
<accession>A0AAD6LDL8</accession>
<protein>
    <submittedName>
        <fullName evidence="2">Uncharacterized protein</fullName>
    </submittedName>
</protein>
<keyword evidence="3" id="KW-1185">Reference proteome</keyword>
<gene>
    <name evidence="2" type="ORF">NC653_040323</name>
</gene>
<comment type="caution">
    <text evidence="2">The sequence shown here is derived from an EMBL/GenBank/DDBJ whole genome shotgun (WGS) entry which is preliminary data.</text>
</comment>
<reference evidence="2 3" key="1">
    <citation type="journal article" date="2023" name="Mol. Ecol. Resour.">
        <title>Chromosome-level genome assembly of a triploid poplar Populus alba 'Berolinensis'.</title>
        <authorList>
            <person name="Chen S."/>
            <person name="Yu Y."/>
            <person name="Wang X."/>
            <person name="Wang S."/>
            <person name="Zhang T."/>
            <person name="Zhou Y."/>
            <person name="He R."/>
            <person name="Meng N."/>
            <person name="Wang Y."/>
            <person name="Liu W."/>
            <person name="Liu Z."/>
            <person name="Liu J."/>
            <person name="Guo Q."/>
            <person name="Huang H."/>
            <person name="Sederoff R.R."/>
            <person name="Wang G."/>
            <person name="Qu G."/>
            <person name="Chen S."/>
        </authorList>
    </citation>
    <scope>NUCLEOTIDE SEQUENCE [LARGE SCALE GENOMIC DNA]</scope>
    <source>
        <strain evidence="2">SC-2020</strain>
    </source>
</reference>
<proteinExistence type="predicted"/>
<evidence type="ECO:0000313" key="3">
    <source>
        <dbReference type="Proteomes" id="UP001164929"/>
    </source>
</evidence>
<dbReference type="EMBL" id="JAQIZT010000018">
    <property type="protein sequence ID" value="KAJ6958639.1"/>
    <property type="molecule type" value="Genomic_DNA"/>
</dbReference>
<sequence>MPQLKHRPAYYPRKNAGRTYFSRECTPLKGNFWSFTWSQSFKTHQDPDRKRGLTTEHPTVESGA</sequence>
<feature type="compositionally biased region" description="Basic and acidic residues" evidence="1">
    <location>
        <begin position="43"/>
        <end position="54"/>
    </location>
</feature>
<evidence type="ECO:0000256" key="1">
    <source>
        <dbReference type="SAM" id="MobiDB-lite"/>
    </source>
</evidence>
<organism evidence="2 3">
    <name type="scientific">Populus alba x Populus x berolinensis</name>
    <dbReference type="NCBI Taxonomy" id="444605"/>
    <lineage>
        <taxon>Eukaryota</taxon>
        <taxon>Viridiplantae</taxon>
        <taxon>Streptophyta</taxon>
        <taxon>Embryophyta</taxon>
        <taxon>Tracheophyta</taxon>
        <taxon>Spermatophyta</taxon>
        <taxon>Magnoliopsida</taxon>
        <taxon>eudicotyledons</taxon>
        <taxon>Gunneridae</taxon>
        <taxon>Pentapetalae</taxon>
        <taxon>rosids</taxon>
        <taxon>fabids</taxon>
        <taxon>Malpighiales</taxon>
        <taxon>Salicaceae</taxon>
        <taxon>Saliceae</taxon>
        <taxon>Populus</taxon>
    </lineage>
</organism>
<dbReference type="Proteomes" id="UP001164929">
    <property type="component" value="Chromosome 18"/>
</dbReference>
<feature type="region of interest" description="Disordered" evidence="1">
    <location>
        <begin position="42"/>
        <end position="64"/>
    </location>
</feature>
<dbReference type="AlphaFoldDB" id="A0AAD6LDL8"/>
<evidence type="ECO:0000313" key="2">
    <source>
        <dbReference type="EMBL" id="KAJ6958639.1"/>
    </source>
</evidence>